<evidence type="ECO:0000259" key="7">
    <source>
        <dbReference type="PROSITE" id="PS51201"/>
    </source>
</evidence>
<evidence type="ECO:0000313" key="9">
    <source>
        <dbReference type="EMBL" id="KOX97897.1"/>
    </source>
</evidence>
<dbReference type="OrthoDB" id="169192at2157"/>
<keyword evidence="5" id="KW-0520">NAD</keyword>
<dbReference type="InterPro" id="IPR036721">
    <property type="entry name" value="RCK_C_sf"/>
</dbReference>
<evidence type="ECO:0000256" key="2">
    <source>
        <dbReference type="ARBA" id="ARBA00022448"/>
    </source>
</evidence>
<organism evidence="9 10">
    <name type="scientific">Halorubrum tropicale</name>
    <dbReference type="NCBI Taxonomy" id="1765655"/>
    <lineage>
        <taxon>Archaea</taxon>
        <taxon>Methanobacteriati</taxon>
        <taxon>Methanobacteriota</taxon>
        <taxon>Stenosarchaea group</taxon>
        <taxon>Halobacteria</taxon>
        <taxon>Halobacteriales</taxon>
        <taxon>Haloferacaceae</taxon>
        <taxon>Halorubrum</taxon>
    </lineage>
</organism>
<dbReference type="STRING" id="1765655.AMR74_03065"/>
<proteinExistence type="predicted"/>
<dbReference type="Proteomes" id="UP000037747">
    <property type="component" value="Unassembled WGS sequence"/>
</dbReference>
<protein>
    <submittedName>
        <fullName evidence="9">Potassium transporter Trk</fullName>
    </submittedName>
</protein>
<dbReference type="EMBL" id="LIST01000001">
    <property type="protein sequence ID" value="KOX97897.1"/>
    <property type="molecule type" value="Genomic_DNA"/>
</dbReference>
<dbReference type="Pfam" id="PF02080">
    <property type="entry name" value="TrkA_C"/>
    <property type="match status" value="1"/>
</dbReference>
<evidence type="ECO:0000256" key="6">
    <source>
        <dbReference type="ARBA" id="ARBA00023065"/>
    </source>
</evidence>
<keyword evidence="2" id="KW-0813">Transport</keyword>
<dbReference type="Pfam" id="PF02254">
    <property type="entry name" value="TrkA_N"/>
    <property type="match status" value="1"/>
</dbReference>
<dbReference type="SUPFAM" id="SSF51735">
    <property type="entry name" value="NAD(P)-binding Rossmann-fold domains"/>
    <property type="match status" value="1"/>
</dbReference>
<keyword evidence="3" id="KW-0633">Potassium transport</keyword>
<dbReference type="InterPro" id="IPR006037">
    <property type="entry name" value="RCK_C"/>
</dbReference>
<dbReference type="AlphaFoldDB" id="A0A0M9ASE4"/>
<dbReference type="SUPFAM" id="SSF116726">
    <property type="entry name" value="TrkA C-terminal domain-like"/>
    <property type="match status" value="1"/>
</dbReference>
<dbReference type="InterPro" id="IPR050721">
    <property type="entry name" value="Trk_Ktr_HKT_K-transport"/>
</dbReference>
<dbReference type="InterPro" id="IPR006036">
    <property type="entry name" value="K_uptake_TrkA"/>
</dbReference>
<dbReference type="GO" id="GO:0015079">
    <property type="term" value="F:potassium ion transmembrane transporter activity"/>
    <property type="evidence" value="ECO:0007669"/>
    <property type="project" value="InterPro"/>
</dbReference>
<dbReference type="PATRIC" id="fig|1705389.3.peg.907"/>
<sequence length="216" mass="22675">MDGNFRIVIAGGGRVGNRVAHILDDRGHDVTVVERDPERAEALSDDYVATVIEGDATRPGVLEQAGLERADVVAALTSQTGTNLAVCLLTRELAPDTQTVVRTESEPGAEFDRFVDEVIFPERAGARAAVNAIEPDVSTLEDVTGTLDILEVHVADGAPVAGRSLDEVALPRGSLIVSDAAGDTLAGPETVLHAGESYLVAVEPSVVDEVLNLFRG</sequence>
<keyword evidence="6" id="KW-0406">Ion transport</keyword>
<feature type="domain" description="RCK N-terminal" evidence="7">
    <location>
        <begin position="4"/>
        <end position="119"/>
    </location>
</feature>
<evidence type="ECO:0000256" key="1">
    <source>
        <dbReference type="ARBA" id="ARBA00003660"/>
    </source>
</evidence>
<gene>
    <name evidence="9" type="ORF">AMR74_03065</name>
</gene>
<dbReference type="InterPro" id="IPR036291">
    <property type="entry name" value="NAD(P)-bd_dom_sf"/>
</dbReference>
<reference evidence="9 10" key="1">
    <citation type="submission" date="2015-08" db="EMBL/GenBank/DDBJ databases">
        <title>Genomes of Isolates from Cabo Rojo, PR.</title>
        <authorList>
            <person name="Sanchez-Nieves R.L."/>
            <person name="Montalvo-Rodriguez R."/>
        </authorList>
    </citation>
    <scope>NUCLEOTIDE SEQUENCE [LARGE SCALE GENOMIC DNA]</scope>
    <source>
        <strain evidence="9 10">5</strain>
    </source>
</reference>
<dbReference type="GO" id="GO:0005886">
    <property type="term" value="C:plasma membrane"/>
    <property type="evidence" value="ECO:0007669"/>
    <property type="project" value="InterPro"/>
</dbReference>
<feature type="domain" description="RCK C-terminal" evidence="8">
    <location>
        <begin position="135"/>
        <end position="216"/>
    </location>
</feature>
<dbReference type="Gene3D" id="3.30.70.1450">
    <property type="entry name" value="Regulator of K+ conductance, C-terminal domain"/>
    <property type="match status" value="1"/>
</dbReference>
<comment type="caution">
    <text evidence="9">The sequence shown here is derived from an EMBL/GenBank/DDBJ whole genome shotgun (WGS) entry which is preliminary data.</text>
</comment>
<dbReference type="Gene3D" id="3.40.50.720">
    <property type="entry name" value="NAD(P)-binding Rossmann-like Domain"/>
    <property type="match status" value="1"/>
</dbReference>
<evidence type="ECO:0000313" key="10">
    <source>
        <dbReference type="Proteomes" id="UP000037747"/>
    </source>
</evidence>
<name>A0A0M9ASE4_9EURY</name>
<accession>A0A0M9ASE4</accession>
<evidence type="ECO:0000256" key="5">
    <source>
        <dbReference type="ARBA" id="ARBA00023027"/>
    </source>
</evidence>
<dbReference type="PROSITE" id="PS51202">
    <property type="entry name" value="RCK_C"/>
    <property type="match status" value="1"/>
</dbReference>
<evidence type="ECO:0000259" key="8">
    <source>
        <dbReference type="PROSITE" id="PS51202"/>
    </source>
</evidence>
<evidence type="ECO:0000256" key="3">
    <source>
        <dbReference type="ARBA" id="ARBA00022538"/>
    </source>
</evidence>
<dbReference type="PROSITE" id="PS51201">
    <property type="entry name" value="RCK_N"/>
    <property type="match status" value="1"/>
</dbReference>
<dbReference type="PANTHER" id="PTHR43833">
    <property type="entry name" value="POTASSIUM CHANNEL PROTEIN 2-RELATED-RELATED"/>
    <property type="match status" value="1"/>
</dbReference>
<evidence type="ECO:0000256" key="4">
    <source>
        <dbReference type="ARBA" id="ARBA00022958"/>
    </source>
</evidence>
<dbReference type="PRINTS" id="PR00335">
    <property type="entry name" value="KUPTAKETRKA"/>
</dbReference>
<comment type="function">
    <text evidence="1">Part of a potassium transport system.</text>
</comment>
<dbReference type="PANTHER" id="PTHR43833:SF5">
    <property type="entry name" value="TRK SYSTEM POTASSIUM UPTAKE PROTEIN TRKA"/>
    <property type="match status" value="1"/>
</dbReference>
<keyword evidence="10" id="KW-1185">Reference proteome</keyword>
<keyword evidence="4" id="KW-0630">Potassium</keyword>
<dbReference type="InterPro" id="IPR003148">
    <property type="entry name" value="RCK_N"/>
</dbReference>
<dbReference type="RefSeq" id="WP_053770582.1">
    <property type="nucleotide sequence ID" value="NZ_LIST01000001.1"/>
</dbReference>